<proteinExistence type="predicted"/>
<gene>
    <name evidence="2" type="ORF">KHU32_10285</name>
</gene>
<evidence type="ECO:0000313" key="3">
    <source>
        <dbReference type="Proteomes" id="UP000766336"/>
    </source>
</evidence>
<sequence length="210" mass="21849">MRLAVALLLLVLPKVAGAVPPSPPPEAPRVSIERFAGRNIIVISGPIMEETEAAFPLALAQAGARPLVFLDSPGGIIQSGVAIGRLIRARGLQTVVPNRSICFSACGLIWLAGEERWLGEGARVGFHAASTAPPRGRGAGRVSSSGNALVGAYLGQLGLNDFQIGVLTEASPGRMLELNSLRPGQLAELGIAYRRGMPSAPPRPGRISPK</sequence>
<name>A0ABS5QEJ6_9PROT</name>
<feature type="signal peptide" evidence="1">
    <location>
        <begin position="1"/>
        <end position="18"/>
    </location>
</feature>
<evidence type="ECO:0000313" key="2">
    <source>
        <dbReference type="EMBL" id="MBS7811327.1"/>
    </source>
</evidence>
<protein>
    <submittedName>
        <fullName evidence="2">Uncharacterized protein</fullName>
    </submittedName>
</protein>
<keyword evidence="1" id="KW-0732">Signal</keyword>
<organism evidence="2 3">
    <name type="scientific">Roseococcus pinisoli</name>
    <dbReference type="NCBI Taxonomy" id="2835040"/>
    <lineage>
        <taxon>Bacteria</taxon>
        <taxon>Pseudomonadati</taxon>
        <taxon>Pseudomonadota</taxon>
        <taxon>Alphaproteobacteria</taxon>
        <taxon>Acetobacterales</taxon>
        <taxon>Roseomonadaceae</taxon>
        <taxon>Roseococcus</taxon>
    </lineage>
</organism>
<dbReference type="Gene3D" id="3.90.226.10">
    <property type="entry name" value="2-enoyl-CoA Hydratase, Chain A, domain 1"/>
    <property type="match status" value="1"/>
</dbReference>
<dbReference type="EMBL" id="JAHCDA010000002">
    <property type="protein sequence ID" value="MBS7811327.1"/>
    <property type="molecule type" value="Genomic_DNA"/>
</dbReference>
<reference evidence="2 3" key="1">
    <citation type="submission" date="2021-05" db="EMBL/GenBank/DDBJ databases">
        <title>Roseococcus sp. XZZS9, whole genome shotgun sequencing project.</title>
        <authorList>
            <person name="Zhao G."/>
            <person name="Shen L."/>
        </authorList>
    </citation>
    <scope>NUCLEOTIDE SEQUENCE [LARGE SCALE GENOMIC DNA]</scope>
    <source>
        <strain evidence="2 3">XZZS9</strain>
    </source>
</reference>
<feature type="chain" id="PRO_5045089239" evidence="1">
    <location>
        <begin position="19"/>
        <end position="210"/>
    </location>
</feature>
<keyword evidence="3" id="KW-1185">Reference proteome</keyword>
<accession>A0ABS5QEJ6</accession>
<evidence type="ECO:0000256" key="1">
    <source>
        <dbReference type="SAM" id="SignalP"/>
    </source>
</evidence>
<comment type="caution">
    <text evidence="2">The sequence shown here is derived from an EMBL/GenBank/DDBJ whole genome shotgun (WGS) entry which is preliminary data.</text>
</comment>
<dbReference type="RefSeq" id="WP_213670015.1">
    <property type="nucleotide sequence ID" value="NZ_JAHCDA010000002.1"/>
</dbReference>
<dbReference type="Proteomes" id="UP000766336">
    <property type="component" value="Unassembled WGS sequence"/>
</dbReference>
<dbReference type="InterPro" id="IPR029045">
    <property type="entry name" value="ClpP/crotonase-like_dom_sf"/>
</dbReference>
<dbReference type="SUPFAM" id="SSF52096">
    <property type="entry name" value="ClpP/crotonase"/>
    <property type="match status" value="1"/>
</dbReference>